<organism evidence="3 4">
    <name type="scientific">Phaeovulum veldkampii DSM 11550</name>
    <dbReference type="NCBI Taxonomy" id="1185920"/>
    <lineage>
        <taxon>Bacteria</taxon>
        <taxon>Pseudomonadati</taxon>
        <taxon>Pseudomonadota</taxon>
        <taxon>Alphaproteobacteria</taxon>
        <taxon>Rhodobacterales</taxon>
        <taxon>Paracoccaceae</taxon>
        <taxon>Phaeovulum</taxon>
    </lineage>
</organism>
<protein>
    <submittedName>
        <fullName evidence="3">Histidine kinase</fullName>
    </submittedName>
</protein>
<dbReference type="AlphaFoldDB" id="A0A2T4JLB9"/>
<accession>A0A2T4JLB9</accession>
<evidence type="ECO:0000313" key="4">
    <source>
        <dbReference type="Proteomes" id="UP000241899"/>
    </source>
</evidence>
<sequence length="115" mass="12483">MIDWNRVAELREEVGAMGFSEVLDLFLEEVEGVLDTLGAQRDRLGEDLHFLKGSAWNLGFASFGVLCQAGERLLATGRAEVDIAAIRDCYARSKAQFMERAPEFCGAPVTGSAAA</sequence>
<dbReference type="Pfam" id="PF01627">
    <property type="entry name" value="Hpt"/>
    <property type="match status" value="1"/>
</dbReference>
<dbReference type="RefSeq" id="WP_107323996.1">
    <property type="nucleotide sequence ID" value="NZ_NHSP01000074.1"/>
</dbReference>
<dbReference type="GO" id="GO:0004672">
    <property type="term" value="F:protein kinase activity"/>
    <property type="evidence" value="ECO:0007669"/>
    <property type="project" value="UniProtKB-ARBA"/>
</dbReference>
<evidence type="ECO:0000259" key="2">
    <source>
        <dbReference type="Pfam" id="PF01627"/>
    </source>
</evidence>
<dbReference type="OrthoDB" id="7867809at2"/>
<keyword evidence="1" id="KW-0902">Two-component regulatory system</keyword>
<keyword evidence="3" id="KW-0418">Kinase</keyword>
<proteinExistence type="predicted"/>
<gene>
    <name evidence="3" type="ORF">C5F46_03645</name>
</gene>
<name>A0A2T4JLB9_9RHOB</name>
<dbReference type="Proteomes" id="UP000241899">
    <property type="component" value="Unassembled WGS sequence"/>
</dbReference>
<comment type="caution">
    <text evidence="3">The sequence shown here is derived from an EMBL/GenBank/DDBJ whole genome shotgun (WGS) entry which is preliminary data.</text>
</comment>
<dbReference type="GO" id="GO:0000160">
    <property type="term" value="P:phosphorelay signal transduction system"/>
    <property type="evidence" value="ECO:0007669"/>
    <property type="project" value="UniProtKB-KW"/>
</dbReference>
<evidence type="ECO:0000313" key="3">
    <source>
        <dbReference type="EMBL" id="PTE18701.1"/>
    </source>
</evidence>
<dbReference type="InterPro" id="IPR036641">
    <property type="entry name" value="HPT_dom_sf"/>
</dbReference>
<reference evidence="3 4" key="1">
    <citation type="submission" date="2018-03" db="EMBL/GenBank/DDBJ databases">
        <title>Rhodobacter veldkampii.</title>
        <authorList>
            <person name="Meyer T.E."/>
            <person name="Miller S."/>
            <person name="Lodha T."/>
            <person name="Gandham S."/>
            <person name="Chintalapati S."/>
            <person name="Chintalapati V.R."/>
        </authorList>
    </citation>
    <scope>NUCLEOTIDE SEQUENCE [LARGE SCALE GENOMIC DNA]</scope>
    <source>
        <strain evidence="3 4">DSM 11550</strain>
    </source>
</reference>
<feature type="domain" description="HPt" evidence="2">
    <location>
        <begin position="21"/>
        <end position="89"/>
    </location>
</feature>
<dbReference type="InterPro" id="IPR008207">
    <property type="entry name" value="Sig_transdc_His_kin_Hpt_dom"/>
</dbReference>
<dbReference type="SUPFAM" id="SSF47226">
    <property type="entry name" value="Histidine-containing phosphotransfer domain, HPT domain"/>
    <property type="match status" value="1"/>
</dbReference>
<dbReference type="Gene3D" id="1.20.120.160">
    <property type="entry name" value="HPT domain"/>
    <property type="match status" value="1"/>
</dbReference>
<keyword evidence="4" id="KW-1185">Reference proteome</keyword>
<dbReference type="EMBL" id="PZKF01000005">
    <property type="protein sequence ID" value="PTE18701.1"/>
    <property type="molecule type" value="Genomic_DNA"/>
</dbReference>
<keyword evidence="3" id="KW-0808">Transferase</keyword>
<evidence type="ECO:0000256" key="1">
    <source>
        <dbReference type="ARBA" id="ARBA00023012"/>
    </source>
</evidence>